<protein>
    <submittedName>
        <fullName evidence="1">Uncharacterized protein</fullName>
    </submittedName>
</protein>
<dbReference type="Proteomes" id="UP000298663">
    <property type="component" value="Unassembled WGS sequence"/>
</dbReference>
<name>A0A4U5M1U1_STECR</name>
<reference evidence="1 2" key="2">
    <citation type="journal article" date="2019" name="G3 (Bethesda)">
        <title>Hybrid Assembly of the Genome of the Entomopathogenic Nematode Steinernema carpocapsae Identifies the X-Chromosome.</title>
        <authorList>
            <person name="Serra L."/>
            <person name="Macchietto M."/>
            <person name="Macias-Munoz A."/>
            <person name="McGill C.J."/>
            <person name="Rodriguez I.M."/>
            <person name="Rodriguez B."/>
            <person name="Murad R."/>
            <person name="Mortazavi A."/>
        </authorList>
    </citation>
    <scope>NUCLEOTIDE SEQUENCE [LARGE SCALE GENOMIC DNA]</scope>
    <source>
        <strain evidence="1 2">ALL</strain>
    </source>
</reference>
<accession>A0A4U5M1U1</accession>
<dbReference type="EMBL" id="AZBU02000010">
    <property type="protein sequence ID" value="TKR62656.1"/>
    <property type="molecule type" value="Genomic_DNA"/>
</dbReference>
<evidence type="ECO:0000313" key="1">
    <source>
        <dbReference type="EMBL" id="TKR62656.1"/>
    </source>
</evidence>
<dbReference type="AlphaFoldDB" id="A0A4U5M1U1"/>
<organism evidence="1 2">
    <name type="scientific">Steinernema carpocapsae</name>
    <name type="common">Entomopathogenic nematode</name>
    <dbReference type="NCBI Taxonomy" id="34508"/>
    <lineage>
        <taxon>Eukaryota</taxon>
        <taxon>Metazoa</taxon>
        <taxon>Ecdysozoa</taxon>
        <taxon>Nematoda</taxon>
        <taxon>Chromadorea</taxon>
        <taxon>Rhabditida</taxon>
        <taxon>Tylenchina</taxon>
        <taxon>Panagrolaimomorpha</taxon>
        <taxon>Strongyloidoidea</taxon>
        <taxon>Steinernematidae</taxon>
        <taxon>Steinernema</taxon>
    </lineage>
</organism>
<proteinExistence type="predicted"/>
<keyword evidence="2" id="KW-1185">Reference proteome</keyword>
<gene>
    <name evidence="1" type="ORF">L596_026583</name>
</gene>
<evidence type="ECO:0000313" key="2">
    <source>
        <dbReference type="Proteomes" id="UP000298663"/>
    </source>
</evidence>
<comment type="caution">
    <text evidence="1">The sequence shown here is derived from an EMBL/GenBank/DDBJ whole genome shotgun (WGS) entry which is preliminary data.</text>
</comment>
<sequence>MFFVRPCSRSIICLSRRLVHYSFWKQCHSFSEVSRAAFKAAVTLGVESYGFFWHVYIVEASFFAIALARGHRAAKDDSFLEEVGGSDDLLNVKFHHLCS</sequence>
<reference evidence="1 2" key="1">
    <citation type="journal article" date="2015" name="Genome Biol.">
        <title>Comparative genomics of Steinernema reveals deeply conserved gene regulatory networks.</title>
        <authorList>
            <person name="Dillman A.R."/>
            <person name="Macchietto M."/>
            <person name="Porter C.F."/>
            <person name="Rogers A."/>
            <person name="Williams B."/>
            <person name="Antoshechkin I."/>
            <person name="Lee M.M."/>
            <person name="Goodwin Z."/>
            <person name="Lu X."/>
            <person name="Lewis E.E."/>
            <person name="Goodrich-Blair H."/>
            <person name="Stock S.P."/>
            <person name="Adams B.J."/>
            <person name="Sternberg P.W."/>
            <person name="Mortazavi A."/>
        </authorList>
    </citation>
    <scope>NUCLEOTIDE SEQUENCE [LARGE SCALE GENOMIC DNA]</scope>
    <source>
        <strain evidence="1 2">ALL</strain>
    </source>
</reference>